<dbReference type="GO" id="GO:0004672">
    <property type="term" value="F:protein kinase activity"/>
    <property type="evidence" value="ECO:0007669"/>
    <property type="project" value="InterPro"/>
</dbReference>
<dbReference type="PANTHER" id="PTHR21310:SF58">
    <property type="entry name" value="AMINOGLYCOSIDE PHOSPHOTRANSFERASE DOMAIN-CONTAINING PROTEIN"/>
    <property type="match status" value="1"/>
</dbReference>
<dbReference type="Pfam" id="PF01636">
    <property type="entry name" value="APH"/>
    <property type="match status" value="1"/>
</dbReference>
<dbReference type="Gene3D" id="3.30.200.150">
    <property type="match status" value="1"/>
</dbReference>
<accession>A0A4S4M2C7</accession>
<dbReference type="SUPFAM" id="SSF56112">
    <property type="entry name" value="Protein kinase-like (PK-like)"/>
    <property type="match status" value="1"/>
</dbReference>
<protein>
    <recommendedName>
        <fullName evidence="1">Aminoglycoside phosphotransferase domain-containing protein</fullName>
    </recommendedName>
</protein>
<sequence length="293" mass="33738">MWLSEVNYDSDPVIRTTSAWPEITYREMLLATIFALITNLYTWYEWEWIKKPGGRVKFLPFGLVIKCGPLGGADEADTIRFIRKHTTIPVPRVLLSARGYSSEFMLMRYVDGVNLESAWCRLDEDQRANVVRQLRSIVMELRSLQPAHSNPLAICGLNNVACKDGRVSSNPFGPFADESGFNDHLIHVAEIYMDPIALSEIRARMRDDHRVMFTHGDLAPRNIIVRGDEILAVIDWEHAGWYPEHWELVKALYAPMVEKDTSWTRAVREVIPLDYETEWHVDRELSDNMVGGF</sequence>
<dbReference type="PROSITE" id="PS00109">
    <property type="entry name" value="PROTEIN_KINASE_TYR"/>
    <property type="match status" value="1"/>
</dbReference>
<dbReference type="Proteomes" id="UP000310158">
    <property type="component" value="Unassembled WGS sequence"/>
</dbReference>
<evidence type="ECO:0000259" key="1">
    <source>
        <dbReference type="Pfam" id="PF01636"/>
    </source>
</evidence>
<dbReference type="Gene3D" id="3.90.1200.10">
    <property type="match status" value="1"/>
</dbReference>
<dbReference type="OrthoDB" id="5404599at2759"/>
<dbReference type="EMBL" id="SGPL01000079">
    <property type="protein sequence ID" value="THH18341.1"/>
    <property type="molecule type" value="Genomic_DNA"/>
</dbReference>
<comment type="caution">
    <text evidence="2">The sequence shown here is derived from an EMBL/GenBank/DDBJ whole genome shotgun (WGS) entry which is preliminary data.</text>
</comment>
<keyword evidence="3" id="KW-1185">Reference proteome</keyword>
<dbReference type="InterPro" id="IPR011009">
    <property type="entry name" value="Kinase-like_dom_sf"/>
</dbReference>
<evidence type="ECO:0000313" key="2">
    <source>
        <dbReference type="EMBL" id="THH18341.1"/>
    </source>
</evidence>
<name>A0A4S4M2C7_9AGAM</name>
<organism evidence="2 3">
    <name type="scientific">Bondarzewia mesenterica</name>
    <dbReference type="NCBI Taxonomy" id="1095465"/>
    <lineage>
        <taxon>Eukaryota</taxon>
        <taxon>Fungi</taxon>
        <taxon>Dikarya</taxon>
        <taxon>Basidiomycota</taxon>
        <taxon>Agaricomycotina</taxon>
        <taxon>Agaricomycetes</taxon>
        <taxon>Russulales</taxon>
        <taxon>Bondarzewiaceae</taxon>
        <taxon>Bondarzewia</taxon>
    </lineage>
</organism>
<proteinExistence type="predicted"/>
<dbReference type="InterPro" id="IPR051678">
    <property type="entry name" value="AGP_Transferase"/>
</dbReference>
<dbReference type="PANTHER" id="PTHR21310">
    <property type="entry name" value="AMINOGLYCOSIDE PHOSPHOTRANSFERASE-RELATED-RELATED"/>
    <property type="match status" value="1"/>
</dbReference>
<dbReference type="InterPro" id="IPR008266">
    <property type="entry name" value="Tyr_kinase_AS"/>
</dbReference>
<reference evidence="2 3" key="1">
    <citation type="submission" date="2019-02" db="EMBL/GenBank/DDBJ databases">
        <title>Genome sequencing of the rare red list fungi Bondarzewia mesenterica.</title>
        <authorList>
            <person name="Buettner E."/>
            <person name="Kellner H."/>
        </authorList>
    </citation>
    <scope>NUCLEOTIDE SEQUENCE [LARGE SCALE GENOMIC DNA]</scope>
    <source>
        <strain evidence="2 3">DSM 108281</strain>
    </source>
</reference>
<dbReference type="CDD" id="cd05120">
    <property type="entry name" value="APH_ChoK_like"/>
    <property type="match status" value="1"/>
</dbReference>
<feature type="domain" description="Aminoglycoside phosphotransferase" evidence="1">
    <location>
        <begin position="73"/>
        <end position="261"/>
    </location>
</feature>
<dbReference type="InterPro" id="IPR002575">
    <property type="entry name" value="Aminoglycoside_PTrfase"/>
</dbReference>
<dbReference type="AlphaFoldDB" id="A0A4S4M2C7"/>
<gene>
    <name evidence="2" type="ORF">EW146_g2648</name>
</gene>
<evidence type="ECO:0000313" key="3">
    <source>
        <dbReference type="Proteomes" id="UP000310158"/>
    </source>
</evidence>